<reference evidence="2" key="1">
    <citation type="journal article" date="2012" name="Am. J. Trop. Med. Hyg.">
        <title>An insight into the sialotranscriptome of Triatoma matogrossensis, a kissing bug associated with fogo selvagem in South America.</title>
        <authorList>
            <person name="Assumpcao T.C."/>
            <person name="Eaton D.P."/>
            <person name="Pham V.M."/>
            <person name="Francischetti I.M."/>
            <person name="Aoki V."/>
            <person name="Hans-Filho G."/>
            <person name="Rivitti E.A."/>
            <person name="Valenzuela J.G."/>
            <person name="Diaz L.A."/>
            <person name="Ribeiro J.M."/>
        </authorList>
    </citation>
    <scope>NUCLEOTIDE SEQUENCE</scope>
    <source>
        <tissue evidence="2">Salivary gland</tissue>
    </source>
</reference>
<dbReference type="Gene3D" id="3.30.60.30">
    <property type="match status" value="1"/>
</dbReference>
<dbReference type="SUPFAM" id="SSF100895">
    <property type="entry name" value="Kazal-type serine protease inhibitors"/>
    <property type="match status" value="1"/>
</dbReference>
<name>E2J787_9HEMI</name>
<organism evidence="2">
    <name type="scientific">Triatoma matogrossensis</name>
    <dbReference type="NCBI Taxonomy" id="162370"/>
    <lineage>
        <taxon>Eukaryota</taxon>
        <taxon>Metazoa</taxon>
        <taxon>Ecdysozoa</taxon>
        <taxon>Arthropoda</taxon>
        <taxon>Hexapoda</taxon>
        <taxon>Insecta</taxon>
        <taxon>Pterygota</taxon>
        <taxon>Neoptera</taxon>
        <taxon>Paraneoptera</taxon>
        <taxon>Hemiptera</taxon>
        <taxon>Heteroptera</taxon>
        <taxon>Panheteroptera</taxon>
        <taxon>Cimicomorpha</taxon>
        <taxon>Reduviidae</taxon>
        <taxon>Triatominae</taxon>
        <taxon>Triatoma</taxon>
    </lineage>
</organism>
<dbReference type="EMBL" id="HP429305">
    <property type="protein sequence ID" value="ADN29805.1"/>
    <property type="molecule type" value="mRNA"/>
</dbReference>
<accession>E2J787</accession>
<keyword evidence="1" id="KW-0732">Signal</keyword>
<dbReference type="AlphaFoldDB" id="E2J787"/>
<feature type="signal peptide" evidence="1">
    <location>
        <begin position="1"/>
        <end position="26"/>
    </location>
</feature>
<proteinExistence type="evidence at transcript level"/>
<evidence type="ECO:0000313" key="2">
    <source>
        <dbReference type="EMBL" id="ADN29805.1"/>
    </source>
</evidence>
<feature type="chain" id="PRO_5003159637" evidence="1">
    <location>
        <begin position="27"/>
        <end position="83"/>
    </location>
</feature>
<evidence type="ECO:0000256" key="1">
    <source>
        <dbReference type="SAM" id="SignalP"/>
    </source>
</evidence>
<dbReference type="InterPro" id="IPR036058">
    <property type="entry name" value="Kazal_dom_sf"/>
</dbReference>
<sequence>MRLTTSVLSVVVIAVFLCILDKHVFGEELECTSVCPDKYEPVCAQPKDREEFQTVRNQCELDRLKKCEGDEAWLFINTGECTD</sequence>
<protein>
    <submittedName>
        <fullName evidence="2">Salivary secreted kazaltype proteinase inhibitor</fullName>
    </submittedName>
</protein>